<name>A0A5J5B890_9ASTE</name>
<accession>A0A5J5B890</accession>
<organism evidence="1 2">
    <name type="scientific">Nyssa sinensis</name>
    <dbReference type="NCBI Taxonomy" id="561372"/>
    <lineage>
        <taxon>Eukaryota</taxon>
        <taxon>Viridiplantae</taxon>
        <taxon>Streptophyta</taxon>
        <taxon>Embryophyta</taxon>
        <taxon>Tracheophyta</taxon>
        <taxon>Spermatophyta</taxon>
        <taxon>Magnoliopsida</taxon>
        <taxon>eudicotyledons</taxon>
        <taxon>Gunneridae</taxon>
        <taxon>Pentapetalae</taxon>
        <taxon>asterids</taxon>
        <taxon>Cornales</taxon>
        <taxon>Nyssaceae</taxon>
        <taxon>Nyssa</taxon>
    </lineage>
</organism>
<dbReference type="EMBL" id="CM018038">
    <property type="protein sequence ID" value="KAA8537957.1"/>
    <property type="molecule type" value="Genomic_DNA"/>
</dbReference>
<evidence type="ECO:0000313" key="2">
    <source>
        <dbReference type="Proteomes" id="UP000325577"/>
    </source>
</evidence>
<evidence type="ECO:0000313" key="1">
    <source>
        <dbReference type="EMBL" id="KAA8537957.1"/>
    </source>
</evidence>
<proteinExistence type="predicted"/>
<dbReference type="AlphaFoldDB" id="A0A5J5B890"/>
<reference evidence="1 2" key="1">
    <citation type="submission" date="2019-09" db="EMBL/GenBank/DDBJ databases">
        <title>A chromosome-level genome assembly of the Chinese tupelo Nyssa sinensis.</title>
        <authorList>
            <person name="Yang X."/>
            <person name="Kang M."/>
            <person name="Yang Y."/>
            <person name="Xiong H."/>
            <person name="Wang M."/>
            <person name="Zhang Z."/>
            <person name="Wang Z."/>
            <person name="Wu H."/>
            <person name="Ma T."/>
            <person name="Liu J."/>
            <person name="Xi Z."/>
        </authorList>
    </citation>
    <scope>NUCLEOTIDE SEQUENCE [LARGE SCALE GENOMIC DNA]</scope>
    <source>
        <strain evidence="1">J267</strain>
        <tissue evidence="1">Leaf</tissue>
    </source>
</reference>
<dbReference type="Proteomes" id="UP000325577">
    <property type="component" value="Linkage Group LG15"/>
</dbReference>
<gene>
    <name evidence="1" type="ORF">F0562_027463</name>
</gene>
<sequence>MYDGDGFVLWQMVVLAAHSVRQCEGGDAVVLLYQSHNRHNHAANLFTGAIESQNSLNSEAVLGIIIESGKLATKRHTSLFQNFISSG</sequence>
<keyword evidence="2" id="KW-1185">Reference proteome</keyword>
<protein>
    <submittedName>
        <fullName evidence="1">Uncharacterized protein</fullName>
    </submittedName>
</protein>